<dbReference type="HOGENOM" id="CLU_2440346_0_0_1"/>
<dbReference type="Proteomes" id="UP000007802">
    <property type="component" value="Unassembled WGS sequence"/>
</dbReference>
<gene>
    <name evidence="1" type="ORF">BDDG_09381</name>
</gene>
<accession>F2TT73</accession>
<reference evidence="1" key="1">
    <citation type="submission" date="2010-03" db="EMBL/GenBank/DDBJ databases">
        <title>Annotation of Blastomyces dermatitidis strain ATCC 18188.</title>
        <authorList>
            <consortium name="The Broad Institute Genome Sequencing Platform"/>
            <consortium name="Broad Institute Genome Sequencing Center for Infectious Disease."/>
            <person name="Cuomo C."/>
            <person name="Klein B."/>
            <person name="Sullivan T."/>
            <person name="Heitman J."/>
            <person name="Young S."/>
            <person name="Zeng Q."/>
            <person name="Gargeya S."/>
            <person name="Alvarado L."/>
            <person name="Berlin A.M."/>
            <person name="Chapman S.B."/>
            <person name="Chen Z."/>
            <person name="Freedman E."/>
            <person name="Gellesch M."/>
            <person name="Goldberg J."/>
            <person name="Griggs A."/>
            <person name="Gujja S."/>
            <person name="Heilman E."/>
            <person name="Heiman D."/>
            <person name="Howarth C."/>
            <person name="Mehta T."/>
            <person name="Neiman D."/>
            <person name="Pearson M."/>
            <person name="Roberts A."/>
            <person name="Saif S."/>
            <person name="Shea T."/>
            <person name="Shenoy N."/>
            <person name="Sisk P."/>
            <person name="Stolte C."/>
            <person name="Sykes S."/>
            <person name="White J."/>
            <person name="Yandava C."/>
            <person name="Haas B."/>
            <person name="Nusbaum C."/>
            <person name="Birren B."/>
        </authorList>
    </citation>
    <scope>NUCLEOTIDE SEQUENCE</scope>
    <source>
        <strain evidence="1">ATCC 18188</strain>
    </source>
</reference>
<dbReference type="EMBL" id="GG749548">
    <property type="protein sequence ID" value="EGE86436.1"/>
    <property type="molecule type" value="Genomic_DNA"/>
</dbReference>
<name>F2TT73_AJEDA</name>
<organism evidence="1">
    <name type="scientific">Ajellomyces dermatitidis (strain ATCC 18188 / CBS 674.68)</name>
    <name type="common">Blastomyces dermatitidis</name>
    <dbReference type="NCBI Taxonomy" id="653446"/>
    <lineage>
        <taxon>Eukaryota</taxon>
        <taxon>Fungi</taxon>
        <taxon>Dikarya</taxon>
        <taxon>Ascomycota</taxon>
        <taxon>Pezizomycotina</taxon>
        <taxon>Eurotiomycetes</taxon>
        <taxon>Eurotiomycetidae</taxon>
        <taxon>Onygenales</taxon>
        <taxon>Ajellomycetaceae</taxon>
        <taxon>Blastomyces</taxon>
    </lineage>
</organism>
<sequence length="90" mass="9763">MDLAIDYFSNENLGDVGGCGKGEGTLISIVQPLEEKRPANCTEKDVDIFSTMEPNGGQLSKIAAPLSWKNLNKRLQKLILDGLEVKLSSV</sequence>
<evidence type="ECO:0000313" key="1">
    <source>
        <dbReference type="EMBL" id="EGE86436.1"/>
    </source>
</evidence>
<protein>
    <submittedName>
        <fullName evidence="1">Zinc-binding oxidoreductase</fullName>
    </submittedName>
</protein>
<proteinExistence type="predicted"/>
<dbReference type="AlphaFoldDB" id="F2TT73"/>